<proteinExistence type="predicted"/>
<feature type="chain" id="PRO_5011469535" evidence="2">
    <location>
        <begin position="22"/>
        <end position="220"/>
    </location>
</feature>
<dbReference type="STRING" id="927664.SAMN05421780_1077"/>
<accession>A0A1I1KJC6</accession>
<dbReference type="PANTHER" id="PTHR35869">
    <property type="entry name" value="OUTER-MEMBRANE LIPOPROTEIN CARRIER PROTEIN"/>
    <property type="match status" value="1"/>
</dbReference>
<keyword evidence="3" id="KW-0449">Lipoprotein</keyword>
<organism evidence="3 4">
    <name type="scientific">Flexibacter flexilis DSM 6793</name>
    <dbReference type="NCBI Taxonomy" id="927664"/>
    <lineage>
        <taxon>Bacteria</taxon>
        <taxon>Pseudomonadati</taxon>
        <taxon>Bacteroidota</taxon>
        <taxon>Cytophagia</taxon>
        <taxon>Cytophagales</taxon>
        <taxon>Flexibacteraceae</taxon>
        <taxon>Flexibacter</taxon>
    </lineage>
</organism>
<evidence type="ECO:0000313" key="3">
    <source>
        <dbReference type="EMBL" id="SFC58778.1"/>
    </source>
</evidence>
<dbReference type="InterPro" id="IPR004564">
    <property type="entry name" value="OM_lipoprot_carrier_LolA-like"/>
</dbReference>
<dbReference type="PANTHER" id="PTHR35869:SF1">
    <property type="entry name" value="OUTER-MEMBRANE LIPOPROTEIN CARRIER PROTEIN"/>
    <property type="match status" value="1"/>
</dbReference>
<sequence>MKKIVAFVVLLAGINCQTAWAQLQAKQDPLAQKILDVMGKKYKTLQSYKATYSQTFQANDGKTLDEQKGEILVKGKKFNLKLNNQVLVCDGNTLWSYVRDAKELNISDYQPEEGEITPTNIYTMYQNGFKYMMIGEVKDKGKVFQVVDLEPDDRNKEILKVRLYVGKADQILHKWIIYERGTNNRQVFEITKFTANAAAPESSFSFDKKVYPVKTQTDLR</sequence>
<keyword evidence="4" id="KW-1185">Reference proteome</keyword>
<dbReference type="Gene3D" id="2.50.20.10">
    <property type="entry name" value="Lipoprotein localisation LolA/LolB/LppX"/>
    <property type="match status" value="1"/>
</dbReference>
<dbReference type="SUPFAM" id="SSF89392">
    <property type="entry name" value="Prokaryotic lipoproteins and lipoprotein localization factors"/>
    <property type="match status" value="1"/>
</dbReference>
<dbReference type="AlphaFoldDB" id="A0A1I1KJC6"/>
<name>A0A1I1KJC6_9BACT</name>
<reference evidence="3 4" key="1">
    <citation type="submission" date="2016-10" db="EMBL/GenBank/DDBJ databases">
        <authorList>
            <person name="de Groot N.N."/>
        </authorList>
    </citation>
    <scope>NUCLEOTIDE SEQUENCE [LARGE SCALE GENOMIC DNA]</scope>
    <source>
        <strain evidence="3 4">DSM 6793</strain>
    </source>
</reference>
<dbReference type="RefSeq" id="WP_091512919.1">
    <property type="nucleotide sequence ID" value="NZ_FOLE01000007.1"/>
</dbReference>
<dbReference type="EMBL" id="FOLE01000007">
    <property type="protein sequence ID" value="SFC58778.1"/>
    <property type="molecule type" value="Genomic_DNA"/>
</dbReference>
<dbReference type="InterPro" id="IPR029046">
    <property type="entry name" value="LolA/LolB/LppX"/>
</dbReference>
<evidence type="ECO:0000256" key="2">
    <source>
        <dbReference type="SAM" id="SignalP"/>
    </source>
</evidence>
<evidence type="ECO:0000256" key="1">
    <source>
        <dbReference type="ARBA" id="ARBA00022729"/>
    </source>
</evidence>
<dbReference type="Proteomes" id="UP000199514">
    <property type="component" value="Unassembled WGS sequence"/>
</dbReference>
<dbReference type="CDD" id="cd16325">
    <property type="entry name" value="LolA"/>
    <property type="match status" value="1"/>
</dbReference>
<keyword evidence="1 2" id="KW-0732">Signal</keyword>
<dbReference type="Pfam" id="PF03548">
    <property type="entry name" value="LolA"/>
    <property type="match status" value="1"/>
</dbReference>
<dbReference type="OrthoDB" id="9810685at2"/>
<feature type="signal peptide" evidence="2">
    <location>
        <begin position="1"/>
        <end position="21"/>
    </location>
</feature>
<gene>
    <name evidence="3" type="ORF">SAMN05421780_1077</name>
</gene>
<protein>
    <submittedName>
        <fullName evidence="3">Outer membrane lipoprotein-sorting protein</fullName>
    </submittedName>
</protein>
<evidence type="ECO:0000313" key="4">
    <source>
        <dbReference type="Proteomes" id="UP000199514"/>
    </source>
</evidence>